<dbReference type="InterPro" id="IPR037066">
    <property type="entry name" value="Plug_dom_sf"/>
</dbReference>
<evidence type="ECO:0000313" key="17">
    <source>
        <dbReference type="Proteomes" id="UP001409585"/>
    </source>
</evidence>
<evidence type="ECO:0000256" key="11">
    <source>
        <dbReference type="PROSITE-ProRule" id="PRU01360"/>
    </source>
</evidence>
<keyword evidence="5 11" id="KW-0812">Transmembrane</keyword>
<comment type="caution">
    <text evidence="16">The sequence shown here is derived from an EMBL/GenBank/DDBJ whole genome shotgun (WGS) entry which is preliminary data.</text>
</comment>
<dbReference type="Pfam" id="PF07715">
    <property type="entry name" value="Plug"/>
    <property type="match status" value="1"/>
</dbReference>
<reference evidence="17" key="1">
    <citation type="journal article" date="2019" name="Int. J. Syst. Evol. Microbiol.">
        <title>The Global Catalogue of Microorganisms (GCM) 10K type strain sequencing project: providing services to taxonomists for standard genome sequencing and annotation.</title>
        <authorList>
            <consortium name="The Broad Institute Genomics Platform"/>
            <consortium name="The Broad Institute Genome Sequencing Center for Infectious Disease"/>
            <person name="Wu L."/>
            <person name="Ma J."/>
        </authorList>
    </citation>
    <scope>NUCLEOTIDE SEQUENCE [LARGE SCALE GENOMIC DNA]</scope>
    <source>
        <strain evidence="17">JCM 19134</strain>
    </source>
</reference>
<keyword evidence="3 11" id="KW-0813">Transport</keyword>
<dbReference type="GO" id="GO:0015344">
    <property type="term" value="F:siderophore uptake transmembrane transporter activity"/>
    <property type="evidence" value="ECO:0007669"/>
    <property type="project" value="TreeGrafter"/>
</dbReference>
<keyword evidence="17" id="KW-1185">Reference proteome</keyword>
<evidence type="ECO:0000256" key="4">
    <source>
        <dbReference type="ARBA" id="ARBA00022452"/>
    </source>
</evidence>
<dbReference type="SUPFAM" id="SSF56935">
    <property type="entry name" value="Porins"/>
    <property type="match status" value="1"/>
</dbReference>
<keyword evidence="6 13" id="KW-0732">Signal</keyword>
<dbReference type="InterPro" id="IPR039426">
    <property type="entry name" value="TonB-dep_rcpt-like"/>
</dbReference>
<evidence type="ECO:0000256" key="8">
    <source>
        <dbReference type="ARBA" id="ARBA00023136"/>
    </source>
</evidence>
<dbReference type="CDD" id="cd01347">
    <property type="entry name" value="ligand_gated_channel"/>
    <property type="match status" value="1"/>
</dbReference>
<gene>
    <name evidence="16" type="ORF">GCM10025791_27780</name>
</gene>
<evidence type="ECO:0000256" key="5">
    <source>
        <dbReference type="ARBA" id="ARBA00022692"/>
    </source>
</evidence>
<keyword evidence="4 11" id="KW-1134">Transmembrane beta strand</keyword>
<evidence type="ECO:0000313" key="16">
    <source>
        <dbReference type="EMBL" id="GAA4946808.1"/>
    </source>
</evidence>
<comment type="similarity">
    <text evidence="2">Belongs to the TonB-dependent receptor family. Hemoglobin/haptoglobin binding protein subfamily.</text>
</comment>
<evidence type="ECO:0000256" key="1">
    <source>
        <dbReference type="ARBA" id="ARBA00004571"/>
    </source>
</evidence>
<dbReference type="GO" id="GO:0009279">
    <property type="term" value="C:cell outer membrane"/>
    <property type="evidence" value="ECO:0007669"/>
    <property type="project" value="UniProtKB-SubCell"/>
</dbReference>
<proteinExistence type="inferred from homology"/>
<comment type="subcellular location">
    <subcellularLocation>
        <location evidence="1 11">Cell outer membrane</location>
        <topology evidence="1 11">Multi-pass membrane protein</topology>
    </subcellularLocation>
</comment>
<evidence type="ECO:0000256" key="13">
    <source>
        <dbReference type="SAM" id="SignalP"/>
    </source>
</evidence>
<evidence type="ECO:0000256" key="3">
    <source>
        <dbReference type="ARBA" id="ARBA00022448"/>
    </source>
</evidence>
<dbReference type="RefSeq" id="WP_345423288.1">
    <property type="nucleotide sequence ID" value="NZ_AP031496.1"/>
</dbReference>
<accession>A0AAV3U4B6</accession>
<evidence type="ECO:0000259" key="14">
    <source>
        <dbReference type="Pfam" id="PF00593"/>
    </source>
</evidence>
<feature type="chain" id="PRO_5043763813" evidence="13">
    <location>
        <begin position="24"/>
        <end position="798"/>
    </location>
</feature>
<keyword evidence="10 11" id="KW-0998">Cell outer membrane</keyword>
<dbReference type="Gene3D" id="2.170.130.10">
    <property type="entry name" value="TonB-dependent receptor, plug domain"/>
    <property type="match status" value="1"/>
</dbReference>
<dbReference type="NCBIfam" id="TIGR01786">
    <property type="entry name" value="TonB-hemlactrns"/>
    <property type="match status" value="1"/>
</dbReference>
<name>A0AAV3U4B6_9ALTE</name>
<organism evidence="16 17">
    <name type="scientific">Halioxenophilus aromaticivorans</name>
    <dbReference type="NCBI Taxonomy" id="1306992"/>
    <lineage>
        <taxon>Bacteria</taxon>
        <taxon>Pseudomonadati</taxon>
        <taxon>Pseudomonadota</taxon>
        <taxon>Gammaproteobacteria</taxon>
        <taxon>Alteromonadales</taxon>
        <taxon>Alteromonadaceae</taxon>
        <taxon>Halioxenophilus</taxon>
    </lineage>
</organism>
<dbReference type="InterPro" id="IPR010949">
    <property type="entry name" value="TonB_Hb/transfer/lactofer_rcpt"/>
</dbReference>
<evidence type="ECO:0000256" key="10">
    <source>
        <dbReference type="ARBA" id="ARBA00023237"/>
    </source>
</evidence>
<evidence type="ECO:0000256" key="6">
    <source>
        <dbReference type="ARBA" id="ARBA00022729"/>
    </source>
</evidence>
<keyword evidence="8 11" id="KW-0472">Membrane</keyword>
<protein>
    <submittedName>
        <fullName evidence="16">TonB-dependent hemoglobin/transferrin/lactoferrin family receptor</fullName>
    </submittedName>
</protein>
<dbReference type="Gene3D" id="2.40.170.20">
    <property type="entry name" value="TonB-dependent receptor, beta-barrel domain"/>
    <property type="match status" value="1"/>
</dbReference>
<sequence length="798" mass="87332">MNKYAHKINLLAACIMAAATANAEEDVVRLSTLVVEAANESSVSNNTTVISDEDIANASMDNIEDSVRYIPGVQVNDAGNRFGDDGFNIRGLEGDAVAVTVDGVSLGETLAPASFSAYGMYDSTRGQVELEHVKSIRITKGPSAVSKGTNALAGSVAYTTHDASDFIGSTGDELYFGTKLGFDSRDHEKKGHVTFANRAGSFESLIQYTYRTGEEMQAHGDGQALLGSARETADPQDKTSSAVLAKFAYQLTPTQKLGLMYEDNQRNTEGTPLSRDSATYYNFHTDDDNDRTRYGIFYHWDNTGLALFDSLSATLDLQEGETTGVTAFDYSSRGLNILRIEDRSTSQDATVLNLDFEKHINAGVRQTLDYGFDWSSREMENVMYDRRYNGFDTASGYMDGYPERDPAWVPKTETNSFSVYFSDAIKISDAFTVTLGARYDNTEYNPEVGSTFEDSTGVSVVDAEFDAWVGQLIAEYEFMPGQSILASYTQGYQAPTVQDMYLGTDGGTVIEDTITGESYLDLDTVANANLEAEQSSSMELGYKLESEKASFTVTGYWATYDNKIQTVSNSTAYSSAVNAEECGFDFATMQTVCTPTTITEDEWYQPANVGEIDVNGIEIDATYAFSKNVFAHFTFATIDGEYQTTLDGVHNKGDALETAAPDTGTLTLGYLASNGKWGVQLHALWFDSIDEQLQPDEAEALSVAAGDLSFTALNNGSGPAYYPDAYTLFDLNAFYKVTDKLNITLAAYNLADKEYYRWEVLNSIRAGSGGFFGGVSDQGYKRYSEPGRSFSLDVAYRF</sequence>
<dbReference type="PROSITE" id="PS52016">
    <property type="entry name" value="TONB_DEPENDENT_REC_3"/>
    <property type="match status" value="1"/>
</dbReference>
<evidence type="ECO:0000256" key="2">
    <source>
        <dbReference type="ARBA" id="ARBA00008143"/>
    </source>
</evidence>
<dbReference type="InterPro" id="IPR000531">
    <property type="entry name" value="Beta-barrel_TonB"/>
</dbReference>
<keyword evidence="7 12" id="KW-0798">TonB box</keyword>
<dbReference type="InterPro" id="IPR012910">
    <property type="entry name" value="Plug_dom"/>
</dbReference>
<evidence type="ECO:0000256" key="9">
    <source>
        <dbReference type="ARBA" id="ARBA00023170"/>
    </source>
</evidence>
<dbReference type="EMBL" id="BAABLX010000026">
    <property type="protein sequence ID" value="GAA4946808.1"/>
    <property type="molecule type" value="Genomic_DNA"/>
</dbReference>
<dbReference type="InterPro" id="IPR036942">
    <property type="entry name" value="Beta-barrel_TonB_sf"/>
</dbReference>
<dbReference type="AlphaFoldDB" id="A0AAV3U4B6"/>
<feature type="signal peptide" evidence="13">
    <location>
        <begin position="1"/>
        <end position="23"/>
    </location>
</feature>
<dbReference type="PANTHER" id="PTHR30069">
    <property type="entry name" value="TONB-DEPENDENT OUTER MEMBRANE RECEPTOR"/>
    <property type="match status" value="1"/>
</dbReference>
<dbReference type="Pfam" id="PF00593">
    <property type="entry name" value="TonB_dep_Rec_b-barrel"/>
    <property type="match status" value="1"/>
</dbReference>
<keyword evidence="9 16" id="KW-0675">Receptor</keyword>
<evidence type="ECO:0000259" key="15">
    <source>
        <dbReference type="Pfam" id="PF07715"/>
    </source>
</evidence>
<evidence type="ECO:0000256" key="12">
    <source>
        <dbReference type="RuleBase" id="RU003357"/>
    </source>
</evidence>
<dbReference type="Proteomes" id="UP001409585">
    <property type="component" value="Unassembled WGS sequence"/>
</dbReference>
<evidence type="ECO:0000256" key="7">
    <source>
        <dbReference type="ARBA" id="ARBA00023077"/>
    </source>
</evidence>
<feature type="domain" description="TonB-dependent receptor plug" evidence="15">
    <location>
        <begin position="41"/>
        <end position="154"/>
    </location>
</feature>
<feature type="domain" description="TonB-dependent receptor-like beta-barrel" evidence="14">
    <location>
        <begin position="255"/>
        <end position="750"/>
    </location>
</feature>
<dbReference type="PANTHER" id="PTHR30069:SF29">
    <property type="entry name" value="HEMOGLOBIN AND HEMOGLOBIN-HAPTOGLOBIN-BINDING PROTEIN 1-RELATED"/>
    <property type="match status" value="1"/>
</dbReference>
<dbReference type="GO" id="GO:0044718">
    <property type="term" value="P:siderophore transmembrane transport"/>
    <property type="evidence" value="ECO:0007669"/>
    <property type="project" value="TreeGrafter"/>
</dbReference>